<evidence type="ECO:0000313" key="3">
    <source>
        <dbReference type="Proteomes" id="UP000231567"/>
    </source>
</evidence>
<organism evidence="2 3">
    <name type="scientific">Candidatus Nealsonbacteria bacterium CG23_combo_of_CG06-09_8_20_14_all_40_13</name>
    <dbReference type="NCBI Taxonomy" id="1974724"/>
    <lineage>
        <taxon>Bacteria</taxon>
        <taxon>Candidatus Nealsoniibacteriota</taxon>
    </lineage>
</organism>
<dbReference type="EMBL" id="PCRM01000025">
    <property type="protein sequence ID" value="PIP21672.1"/>
    <property type="molecule type" value="Genomic_DNA"/>
</dbReference>
<proteinExistence type="predicted"/>
<evidence type="ECO:0000313" key="2">
    <source>
        <dbReference type="EMBL" id="PIP21672.1"/>
    </source>
</evidence>
<comment type="caution">
    <text evidence="2">The sequence shown here is derived from an EMBL/GenBank/DDBJ whole genome shotgun (WGS) entry which is preliminary data.</text>
</comment>
<sequence length="68" mass="7785">MAYSVQSKKTGETYYLHSKDVTLRGGRQQTIYYFAREAKDNAMDDLPAGYTTMENERTGLPMLKKADK</sequence>
<name>A0A2G9YR82_9BACT</name>
<protein>
    <submittedName>
        <fullName evidence="2">Uncharacterized protein</fullName>
    </submittedName>
</protein>
<gene>
    <name evidence="2" type="ORF">COX39_01570</name>
</gene>
<feature type="region of interest" description="Disordered" evidence="1">
    <location>
        <begin position="47"/>
        <end position="68"/>
    </location>
</feature>
<evidence type="ECO:0000256" key="1">
    <source>
        <dbReference type="SAM" id="MobiDB-lite"/>
    </source>
</evidence>
<dbReference type="AlphaFoldDB" id="A0A2G9YR82"/>
<accession>A0A2G9YR82</accession>
<reference evidence="2 3" key="1">
    <citation type="submission" date="2017-09" db="EMBL/GenBank/DDBJ databases">
        <title>Depth-based differentiation of microbial function through sediment-hosted aquifers and enrichment of novel symbionts in the deep terrestrial subsurface.</title>
        <authorList>
            <person name="Probst A.J."/>
            <person name="Ladd B."/>
            <person name="Jarett J.K."/>
            <person name="Geller-Mcgrath D.E."/>
            <person name="Sieber C.M."/>
            <person name="Emerson J.B."/>
            <person name="Anantharaman K."/>
            <person name="Thomas B.C."/>
            <person name="Malmstrom R."/>
            <person name="Stieglmeier M."/>
            <person name="Klingl A."/>
            <person name="Woyke T."/>
            <person name="Ryan C.M."/>
            <person name="Banfield J.F."/>
        </authorList>
    </citation>
    <scope>NUCLEOTIDE SEQUENCE [LARGE SCALE GENOMIC DNA]</scope>
    <source>
        <strain evidence="2">CG23_combo_of_CG06-09_8_20_14_all_40_13</strain>
    </source>
</reference>
<dbReference type="Proteomes" id="UP000231567">
    <property type="component" value="Unassembled WGS sequence"/>
</dbReference>